<accession>A0ABM7HM32</accession>
<feature type="chain" id="PRO_5046769909" evidence="2">
    <location>
        <begin position="30"/>
        <end position="716"/>
    </location>
</feature>
<feature type="region of interest" description="Disordered" evidence="1">
    <location>
        <begin position="681"/>
        <end position="716"/>
    </location>
</feature>
<organism evidence="3 4">
    <name type="scientific">Mycolicibacterium mageritense</name>
    <name type="common">Mycobacterium mageritense</name>
    <dbReference type="NCBI Taxonomy" id="53462"/>
    <lineage>
        <taxon>Bacteria</taxon>
        <taxon>Bacillati</taxon>
        <taxon>Actinomycetota</taxon>
        <taxon>Actinomycetes</taxon>
        <taxon>Mycobacteriales</taxon>
        <taxon>Mycobacteriaceae</taxon>
        <taxon>Mycolicibacterium</taxon>
    </lineage>
</organism>
<reference evidence="3 4" key="1">
    <citation type="journal article" date="2019" name="Emerg. Microbes Infect.">
        <title>Comprehensive subspecies identification of 175 nontuberculous mycobacteria species based on 7547 genomic profiles.</title>
        <authorList>
            <person name="Matsumoto Y."/>
            <person name="Kinjo T."/>
            <person name="Motooka D."/>
            <person name="Nabeya D."/>
            <person name="Jung N."/>
            <person name="Uechi K."/>
            <person name="Horii T."/>
            <person name="Iida T."/>
            <person name="Fujita J."/>
            <person name="Nakamura S."/>
        </authorList>
    </citation>
    <scope>NUCLEOTIDE SEQUENCE [LARGE SCALE GENOMIC DNA]</scope>
    <source>
        <strain evidence="3 4">JCM 12375</strain>
    </source>
</reference>
<dbReference type="EMBL" id="AP022567">
    <property type="protein sequence ID" value="BBX31567.1"/>
    <property type="molecule type" value="Genomic_DNA"/>
</dbReference>
<feature type="region of interest" description="Disordered" evidence="1">
    <location>
        <begin position="643"/>
        <end position="667"/>
    </location>
</feature>
<name>A0ABM7HM32_MYCME</name>
<feature type="region of interest" description="Disordered" evidence="1">
    <location>
        <begin position="594"/>
        <end position="615"/>
    </location>
</feature>
<dbReference type="Proteomes" id="UP000465622">
    <property type="component" value="Chromosome"/>
</dbReference>
<keyword evidence="2" id="KW-0732">Signal</keyword>
<protein>
    <submittedName>
        <fullName evidence="3">ATPase AAA</fullName>
    </submittedName>
</protein>
<feature type="signal peptide" evidence="2">
    <location>
        <begin position="1"/>
        <end position="29"/>
    </location>
</feature>
<evidence type="ECO:0000313" key="3">
    <source>
        <dbReference type="EMBL" id="BBX31567.1"/>
    </source>
</evidence>
<gene>
    <name evidence="3" type="ORF">MMAGJ_08490</name>
</gene>
<evidence type="ECO:0000256" key="2">
    <source>
        <dbReference type="SAM" id="SignalP"/>
    </source>
</evidence>
<keyword evidence="4" id="KW-1185">Reference proteome</keyword>
<evidence type="ECO:0000313" key="4">
    <source>
        <dbReference type="Proteomes" id="UP000465622"/>
    </source>
</evidence>
<evidence type="ECO:0000256" key="1">
    <source>
        <dbReference type="SAM" id="MobiDB-lite"/>
    </source>
</evidence>
<proteinExistence type="predicted"/>
<sequence length="716" mass="74373">MSQPTPPRLRNAKAAAVTAAVMATSAALTVGLTTPVPDAFANRSPSSAAPLPVVQHDVDLAALAGFYGVGPMFQLASLAGLGSPDAALDTAKTGLGLLPNTEGMIQTINTLQGLLGLVVGPNGLVDMRVPGAGPQGTYDAVNGLEGTFDFAVDRLGIPDWLVPDNPPAILNQRRAFILAESFGGTNTSLALRDMIKAVQSGDDSWPDGVTAIVAVMVRNPSRPGGGLLALMTPFTELAGLNLSTPDGKQEGNGGNSYADDTDDPSKILNFSIIDITAAYDFLSDAPTSLNPVSWANSAMTLVMPTYLIPDNNAAAWAGALGSLGPLGPGILNALGVTLDPTGGQGTSAIPIVDDIFDFLHIPPIPGIVGTNTYVTYNSGNLPLLEPFQAAPRLLSYLPGFNITTPVSSSFEDALTQLVALGYQDVNLEENNGIPTFTRGFDMGGVQAEIWKSPITNEQSLQVPQALFNATINGLKANLLSPEKQELVLGGADIGDAVYHNAASLAVAHALRDVLSQVQTGLNPVFDGGENILRPFAKAMDGVTGQVNTAVDDTRAGIKQQNVDLPSTVNALSTGQSPKINSLPSLDKPLRTLNVVSDADENDDKTATGTKKPTPLKDAAKALGLDQESVKDSELSKGLKKVTESLKATPKQGRHAADPSNPVKKSVQATIDKVQNTVKDAAGKVEKAVKDAAPKSSPKKDTTAKKDSAPKKDKDAA</sequence>